<dbReference type="PANTHER" id="PTHR35024">
    <property type="entry name" value="HYPOTHETICAL CYTOSOLIC PROTEIN"/>
    <property type="match status" value="1"/>
</dbReference>
<dbReference type="Pfam" id="PF04519">
    <property type="entry name" value="Bactofilin"/>
    <property type="match status" value="1"/>
</dbReference>
<organism evidence="2">
    <name type="scientific">hydrothermal vent metagenome</name>
    <dbReference type="NCBI Taxonomy" id="652676"/>
    <lineage>
        <taxon>unclassified sequences</taxon>
        <taxon>metagenomes</taxon>
        <taxon>ecological metagenomes</taxon>
    </lineage>
</organism>
<name>A0A160TZ13_9ZZZZ</name>
<sequence>MAKFETDNAAGKGRSGQGSFIGTECALEGSFNFSGPLTVAGHMKGPVKSDGLVLIEATGHIEGSLEAAIIVVHGKLTGNVTAHESLEIWNEAVVTGKVFTRSIRVDAGSLMTADLNVATDGPIPTHEAVDTPEHITADTVSETPAIDPNRPASPLPGSSLARKLSTLSENQ</sequence>
<dbReference type="PANTHER" id="PTHR35024:SF4">
    <property type="entry name" value="POLYMER-FORMING CYTOSKELETAL PROTEIN"/>
    <property type="match status" value="1"/>
</dbReference>
<protein>
    <submittedName>
        <fullName evidence="2">Integral membrane protein CcmA involved in cell shape determination</fullName>
    </submittedName>
</protein>
<dbReference type="InterPro" id="IPR007607">
    <property type="entry name" value="BacA/B"/>
</dbReference>
<dbReference type="EMBL" id="CZQD01000034">
    <property type="protein sequence ID" value="CUS56955.1"/>
    <property type="molecule type" value="Genomic_DNA"/>
</dbReference>
<feature type="region of interest" description="Disordered" evidence="1">
    <location>
        <begin position="138"/>
        <end position="171"/>
    </location>
</feature>
<gene>
    <name evidence="2" type="ORF">MGWOODY_Hyp1417</name>
</gene>
<evidence type="ECO:0000313" key="2">
    <source>
        <dbReference type="EMBL" id="CUS56955.1"/>
    </source>
</evidence>
<reference evidence="2" key="1">
    <citation type="submission" date="2015-10" db="EMBL/GenBank/DDBJ databases">
        <authorList>
            <person name="Gilbert D.G."/>
        </authorList>
    </citation>
    <scope>NUCLEOTIDE SEQUENCE</scope>
</reference>
<evidence type="ECO:0000256" key="1">
    <source>
        <dbReference type="SAM" id="MobiDB-lite"/>
    </source>
</evidence>
<accession>A0A160TZ13</accession>
<proteinExistence type="predicted"/>
<dbReference type="AlphaFoldDB" id="A0A160TZ13"/>